<reference evidence="12" key="1">
    <citation type="journal article" date="2023" name="Science">
        <title>Genome structures resolve the early diversification of teleost fishes.</title>
        <authorList>
            <person name="Parey E."/>
            <person name="Louis A."/>
            <person name="Montfort J."/>
            <person name="Bouchez O."/>
            <person name="Roques C."/>
            <person name="Iampietro C."/>
            <person name="Lluch J."/>
            <person name="Castinel A."/>
            <person name="Donnadieu C."/>
            <person name="Desvignes T."/>
            <person name="Floi Bucao C."/>
            <person name="Jouanno E."/>
            <person name="Wen M."/>
            <person name="Mejri S."/>
            <person name="Dirks R."/>
            <person name="Jansen H."/>
            <person name="Henkel C."/>
            <person name="Chen W.J."/>
            <person name="Zahm M."/>
            <person name="Cabau C."/>
            <person name="Klopp C."/>
            <person name="Thompson A.W."/>
            <person name="Robinson-Rechavi M."/>
            <person name="Braasch I."/>
            <person name="Lecointre G."/>
            <person name="Bobe J."/>
            <person name="Postlethwait J.H."/>
            <person name="Berthelot C."/>
            <person name="Roest Crollius H."/>
            <person name="Guiguen Y."/>
        </authorList>
    </citation>
    <scope>NUCLEOTIDE SEQUENCE</scope>
    <source>
        <strain evidence="12">WJC10195</strain>
    </source>
</reference>
<evidence type="ECO:0000313" key="12">
    <source>
        <dbReference type="EMBL" id="KAJ8354030.1"/>
    </source>
</evidence>
<dbReference type="GO" id="GO:0000981">
    <property type="term" value="F:DNA-binding transcription factor activity, RNA polymerase II-specific"/>
    <property type="evidence" value="ECO:0007669"/>
    <property type="project" value="TreeGrafter"/>
</dbReference>
<keyword evidence="4 9" id="KW-0863">Zinc-finger</keyword>
<keyword evidence="8" id="KW-0539">Nucleus</keyword>
<dbReference type="EMBL" id="JAINUF010000007">
    <property type="protein sequence ID" value="KAJ8354030.1"/>
    <property type="molecule type" value="Genomic_DNA"/>
</dbReference>
<dbReference type="FunFam" id="3.30.160.60:FF:001030">
    <property type="entry name" value="Zinc finger protein 407"/>
    <property type="match status" value="1"/>
</dbReference>
<comment type="caution">
    <text evidence="12">The sequence shown here is derived from an EMBL/GenBank/DDBJ whole genome shotgun (WGS) entry which is preliminary data.</text>
</comment>
<dbReference type="Proteomes" id="UP001152622">
    <property type="component" value="Chromosome 7"/>
</dbReference>
<evidence type="ECO:0000256" key="10">
    <source>
        <dbReference type="SAM" id="MobiDB-lite"/>
    </source>
</evidence>
<dbReference type="FunFam" id="3.30.160.60:FF:000395">
    <property type="entry name" value="zinc finger protein 513"/>
    <property type="match status" value="1"/>
</dbReference>
<evidence type="ECO:0000313" key="13">
    <source>
        <dbReference type="Proteomes" id="UP001152622"/>
    </source>
</evidence>
<evidence type="ECO:0000256" key="1">
    <source>
        <dbReference type="ARBA" id="ARBA00004123"/>
    </source>
</evidence>
<keyword evidence="13" id="KW-1185">Reference proteome</keyword>
<evidence type="ECO:0000256" key="4">
    <source>
        <dbReference type="ARBA" id="ARBA00022771"/>
    </source>
</evidence>
<evidence type="ECO:0000256" key="8">
    <source>
        <dbReference type="ARBA" id="ARBA00023242"/>
    </source>
</evidence>
<evidence type="ECO:0000256" key="6">
    <source>
        <dbReference type="ARBA" id="ARBA00023015"/>
    </source>
</evidence>
<dbReference type="Gene3D" id="3.30.160.60">
    <property type="entry name" value="Classic Zinc Finger"/>
    <property type="match status" value="3"/>
</dbReference>
<dbReference type="PANTHER" id="PTHR24388">
    <property type="entry name" value="ZINC FINGER PROTEIN"/>
    <property type="match status" value="1"/>
</dbReference>
<dbReference type="PROSITE" id="PS50157">
    <property type="entry name" value="ZINC_FINGER_C2H2_2"/>
    <property type="match status" value="2"/>
</dbReference>
<dbReference type="GO" id="GO:0005634">
    <property type="term" value="C:nucleus"/>
    <property type="evidence" value="ECO:0007669"/>
    <property type="project" value="UniProtKB-SubCell"/>
</dbReference>
<evidence type="ECO:0000256" key="7">
    <source>
        <dbReference type="ARBA" id="ARBA00023163"/>
    </source>
</evidence>
<gene>
    <name evidence="12" type="ORF">SKAU_G00215970</name>
</gene>
<feature type="domain" description="C2H2-type" evidence="11">
    <location>
        <begin position="22"/>
        <end position="49"/>
    </location>
</feature>
<dbReference type="Pfam" id="PF00096">
    <property type="entry name" value="zf-C2H2"/>
    <property type="match status" value="1"/>
</dbReference>
<dbReference type="PANTHER" id="PTHR24388:SF102">
    <property type="entry name" value="ZINC FINGER PROTEIN 407"/>
    <property type="match status" value="1"/>
</dbReference>
<evidence type="ECO:0000256" key="9">
    <source>
        <dbReference type="PROSITE-ProRule" id="PRU00042"/>
    </source>
</evidence>
<dbReference type="InterPro" id="IPR036236">
    <property type="entry name" value="Znf_C2H2_sf"/>
</dbReference>
<dbReference type="GO" id="GO:0008270">
    <property type="term" value="F:zinc ion binding"/>
    <property type="evidence" value="ECO:0007669"/>
    <property type="project" value="UniProtKB-KW"/>
</dbReference>
<accession>A0A9Q1ITD5</accession>
<keyword evidence="5" id="KW-0862">Zinc</keyword>
<keyword evidence="3" id="KW-0677">Repeat</keyword>
<evidence type="ECO:0000256" key="3">
    <source>
        <dbReference type="ARBA" id="ARBA00022737"/>
    </source>
</evidence>
<keyword evidence="2" id="KW-0479">Metal-binding</keyword>
<dbReference type="AlphaFoldDB" id="A0A9Q1ITD5"/>
<evidence type="ECO:0000259" key="11">
    <source>
        <dbReference type="PROSITE" id="PS50157"/>
    </source>
</evidence>
<name>A0A9Q1ITD5_SYNKA</name>
<keyword evidence="7" id="KW-0804">Transcription</keyword>
<dbReference type="GO" id="GO:0000978">
    <property type="term" value="F:RNA polymerase II cis-regulatory region sequence-specific DNA binding"/>
    <property type="evidence" value="ECO:0007669"/>
    <property type="project" value="TreeGrafter"/>
</dbReference>
<proteinExistence type="predicted"/>
<dbReference type="InterPro" id="IPR050527">
    <property type="entry name" value="Snail/Krueppel_Znf"/>
</dbReference>
<evidence type="ECO:0000256" key="2">
    <source>
        <dbReference type="ARBA" id="ARBA00022723"/>
    </source>
</evidence>
<feature type="region of interest" description="Disordered" evidence="10">
    <location>
        <begin position="175"/>
        <end position="200"/>
    </location>
</feature>
<keyword evidence="6" id="KW-0805">Transcription regulation</keyword>
<dbReference type="SUPFAM" id="SSF57667">
    <property type="entry name" value="beta-beta-alpha zinc fingers"/>
    <property type="match status" value="2"/>
</dbReference>
<feature type="compositionally biased region" description="Gly residues" evidence="10">
    <location>
        <begin position="177"/>
        <end position="189"/>
    </location>
</feature>
<dbReference type="InterPro" id="IPR013087">
    <property type="entry name" value="Znf_C2H2_type"/>
</dbReference>
<comment type="subcellular location">
    <subcellularLocation>
        <location evidence="1">Nucleus</location>
    </subcellularLocation>
</comment>
<feature type="domain" description="C2H2-type" evidence="11">
    <location>
        <begin position="50"/>
        <end position="77"/>
    </location>
</feature>
<evidence type="ECO:0000256" key="5">
    <source>
        <dbReference type="ARBA" id="ARBA00022833"/>
    </source>
</evidence>
<dbReference type="OrthoDB" id="7788172at2759"/>
<dbReference type="SMART" id="SM00355">
    <property type="entry name" value="ZnF_C2H2"/>
    <property type="match status" value="4"/>
</dbReference>
<organism evidence="12 13">
    <name type="scientific">Synaphobranchus kaupii</name>
    <name type="common">Kaup's arrowtooth eel</name>
    <dbReference type="NCBI Taxonomy" id="118154"/>
    <lineage>
        <taxon>Eukaryota</taxon>
        <taxon>Metazoa</taxon>
        <taxon>Chordata</taxon>
        <taxon>Craniata</taxon>
        <taxon>Vertebrata</taxon>
        <taxon>Euteleostomi</taxon>
        <taxon>Actinopterygii</taxon>
        <taxon>Neopterygii</taxon>
        <taxon>Teleostei</taxon>
        <taxon>Anguilliformes</taxon>
        <taxon>Synaphobranchidae</taxon>
        <taxon>Synaphobranchus</taxon>
    </lineage>
</organism>
<sequence>MICDLSAGAHLFFPPVPGEKSFLCDLCGFAGGTRHALTKHRRQHTGEKPFKCQLCSFASTTQSHLTRHRRVHTGEKPYHCPWCHYRSNCAENIRKHILHTGKHEGVKMYNCPKCEYGTNAPMDFRNHLKELHPDLENPDLAYLHAGIVSKSFECRLKGQGATFVKAEATFAAEEGLAGPGSPGRSGGAGRAAVHHHPGLR</sequence>
<dbReference type="FunFam" id="3.30.160.60:FF:000969">
    <property type="entry name" value="Zinc finger protein 407"/>
    <property type="match status" value="1"/>
</dbReference>
<protein>
    <recommendedName>
        <fullName evidence="11">C2H2-type domain-containing protein</fullName>
    </recommendedName>
</protein>